<dbReference type="Proteomes" id="UP000239434">
    <property type="component" value="Unassembled WGS sequence"/>
</dbReference>
<dbReference type="EMBL" id="PVBR01000035">
    <property type="protein sequence ID" value="PRD40670.1"/>
    <property type="molecule type" value="Genomic_DNA"/>
</dbReference>
<organism evidence="1 2">
    <name type="scientific">Phyllobacterium phragmitis</name>
    <dbReference type="NCBI Taxonomy" id="2670329"/>
    <lineage>
        <taxon>Bacteria</taxon>
        <taxon>Pseudomonadati</taxon>
        <taxon>Pseudomonadota</taxon>
        <taxon>Alphaproteobacteria</taxon>
        <taxon>Hyphomicrobiales</taxon>
        <taxon>Phyllobacteriaceae</taxon>
        <taxon>Phyllobacterium</taxon>
    </lineage>
</organism>
<gene>
    <name evidence="1" type="ORF">C5748_25740</name>
</gene>
<comment type="caution">
    <text evidence="1">The sequence shown here is derived from an EMBL/GenBank/DDBJ whole genome shotgun (WGS) entry which is preliminary data.</text>
</comment>
<accession>A0A2S9IJG4</accession>
<sequence length="73" mass="8150">MSKAILDDFEIDFGDLRALIDAAYDVLRDMPYERDGKRDTELDRVASIIRVAQYFSGQIELSIAGTPRLGGAK</sequence>
<dbReference type="AlphaFoldDB" id="A0A2S9IJG4"/>
<protein>
    <submittedName>
        <fullName evidence="1">Uncharacterized protein</fullName>
    </submittedName>
</protein>
<evidence type="ECO:0000313" key="1">
    <source>
        <dbReference type="EMBL" id="PRD40670.1"/>
    </source>
</evidence>
<reference evidence="1 2" key="1">
    <citation type="submission" date="2018-02" db="EMBL/GenBank/DDBJ databases">
        <title>The draft genome of Phyllobacterium sp. 1N-3.</title>
        <authorList>
            <person name="Liu L."/>
            <person name="Li L."/>
            <person name="Zhang X."/>
            <person name="Wang T."/>
            <person name="Liang L."/>
        </authorList>
    </citation>
    <scope>NUCLEOTIDE SEQUENCE [LARGE SCALE GENOMIC DNA]</scope>
    <source>
        <strain evidence="1 2">1N-3</strain>
    </source>
</reference>
<keyword evidence="2" id="KW-1185">Reference proteome</keyword>
<name>A0A2S9IJG4_9HYPH</name>
<evidence type="ECO:0000313" key="2">
    <source>
        <dbReference type="Proteomes" id="UP000239434"/>
    </source>
</evidence>
<dbReference type="RefSeq" id="WP_105745689.1">
    <property type="nucleotide sequence ID" value="NZ_PVBR01000035.1"/>
</dbReference>
<proteinExistence type="predicted"/>